<organism evidence="2 3">
    <name type="scientific">Gongylonema pulchrum</name>
    <dbReference type="NCBI Taxonomy" id="637853"/>
    <lineage>
        <taxon>Eukaryota</taxon>
        <taxon>Metazoa</taxon>
        <taxon>Ecdysozoa</taxon>
        <taxon>Nematoda</taxon>
        <taxon>Chromadorea</taxon>
        <taxon>Rhabditida</taxon>
        <taxon>Spirurina</taxon>
        <taxon>Spiruromorpha</taxon>
        <taxon>Spiruroidea</taxon>
        <taxon>Gongylonematidae</taxon>
        <taxon>Gongylonema</taxon>
    </lineage>
</organism>
<evidence type="ECO:0000256" key="1">
    <source>
        <dbReference type="SAM" id="MobiDB-lite"/>
    </source>
</evidence>
<accession>A0A3P6QZK3</accession>
<evidence type="ECO:0000313" key="2">
    <source>
        <dbReference type="EMBL" id="VDK56016.1"/>
    </source>
</evidence>
<sequence>MKRRHLIPRRTLTTGSMATSDAGEKSGAVKSSVEEADSEHRYREASSSPNTNVRFGFLVFSVYF</sequence>
<dbReference type="EMBL" id="UYRT01016461">
    <property type="protein sequence ID" value="VDK56016.1"/>
    <property type="molecule type" value="Genomic_DNA"/>
</dbReference>
<protein>
    <submittedName>
        <fullName evidence="2">Uncharacterized protein</fullName>
    </submittedName>
</protein>
<dbReference type="Proteomes" id="UP000271098">
    <property type="component" value="Unassembled WGS sequence"/>
</dbReference>
<proteinExistence type="predicted"/>
<name>A0A3P6QZK3_9BILA</name>
<dbReference type="AlphaFoldDB" id="A0A3P6QZK3"/>
<reference evidence="2 3" key="1">
    <citation type="submission" date="2018-11" db="EMBL/GenBank/DDBJ databases">
        <authorList>
            <consortium name="Pathogen Informatics"/>
        </authorList>
    </citation>
    <scope>NUCLEOTIDE SEQUENCE [LARGE SCALE GENOMIC DNA]</scope>
</reference>
<gene>
    <name evidence="2" type="ORF">GPUH_LOCUS6766</name>
</gene>
<keyword evidence="3" id="KW-1185">Reference proteome</keyword>
<feature type="region of interest" description="Disordered" evidence="1">
    <location>
        <begin position="1"/>
        <end position="50"/>
    </location>
</feature>
<evidence type="ECO:0000313" key="3">
    <source>
        <dbReference type="Proteomes" id="UP000271098"/>
    </source>
</evidence>